<evidence type="ECO:0000259" key="2">
    <source>
        <dbReference type="Pfam" id="PF02470"/>
    </source>
</evidence>
<gene>
    <name evidence="4" type="ORF">KFZ73_17310</name>
</gene>
<dbReference type="EMBL" id="JAGXOE010000047">
    <property type="protein sequence ID" value="MBS4102991.1"/>
    <property type="molecule type" value="Genomic_DNA"/>
</dbReference>
<feature type="region of interest" description="Disordered" evidence="1">
    <location>
        <begin position="327"/>
        <end position="360"/>
    </location>
</feature>
<dbReference type="Proteomes" id="UP000676853">
    <property type="component" value="Unassembled WGS sequence"/>
</dbReference>
<comment type="caution">
    <text evidence="4">The sequence shown here is derived from an EMBL/GenBank/DDBJ whole genome shotgun (WGS) entry which is preliminary data.</text>
</comment>
<dbReference type="NCBIfam" id="TIGR00996">
    <property type="entry name" value="Mtu_fam_mce"/>
    <property type="match status" value="1"/>
</dbReference>
<evidence type="ECO:0000313" key="4">
    <source>
        <dbReference type="EMBL" id="MBS4102991.1"/>
    </source>
</evidence>
<feature type="domain" description="Mammalian cell entry C-terminal" evidence="3">
    <location>
        <begin position="120"/>
        <end position="291"/>
    </location>
</feature>
<dbReference type="PANTHER" id="PTHR33371:SF16">
    <property type="entry name" value="MCE-FAMILY PROTEIN MCE3F"/>
    <property type="match status" value="1"/>
</dbReference>
<accession>A0ABS5NFB7</accession>
<dbReference type="InterPro" id="IPR003399">
    <property type="entry name" value="Mce/MlaD"/>
</dbReference>
<protein>
    <submittedName>
        <fullName evidence="4">MCE family protein</fullName>
    </submittedName>
</protein>
<sequence>MRSKLVRFQLVFFAVVGTLAVLWCGYAYAGWQRYTGIGTYTVNVHLERGGGLYPNSLVTYRGVDVGVVTAIDAVPSGAVAKLQIESSFSIPASSKAFVRSVSVAGEQFIDLVPKGDGDKAVLHNGSSIAQSDTEVPVPAEVVIQKAHGLLTTVPQESLGTVLEEANTAVDRTGESLNRALAASTNLMTLASASLAPTTALVEGLNPVLGAVAVSGSDISTIATNLESFTKQLTMSDESVRTLLDTGTPFLDATSRLMQELKPTVPTLLANLQSTGEVLRVNVPGLRHILVVYPAMASAINADLAGFQGPGSDPRQGQGALDVKLGNTQNPPPCSSGYQNIQRRDPRDTTEAPMPTGQYCQRSKDSVRLARGIANLPCATDPSVRSALVTGCPGGAPSTWRQMLSRPGVGYQGPVPNSPNSQAVTAVPYDPATGQFRVPGRTETYTVGSVTSKVPGKANEKELKTWQELFPH</sequence>
<dbReference type="Pfam" id="PF02470">
    <property type="entry name" value="MlaD"/>
    <property type="match status" value="1"/>
</dbReference>
<proteinExistence type="predicted"/>
<evidence type="ECO:0000256" key="1">
    <source>
        <dbReference type="SAM" id="MobiDB-lite"/>
    </source>
</evidence>
<reference evidence="4 5" key="1">
    <citation type="submission" date="2021-04" db="EMBL/GenBank/DDBJ databases">
        <title>Whole genome sequence analysis of a thiophenic sulfur metabolizing bacteria.</title>
        <authorList>
            <person name="Akhtar N."/>
            <person name="Akram J."/>
            <person name="Aslam A."/>
        </authorList>
    </citation>
    <scope>NUCLEOTIDE SEQUENCE [LARGE SCALE GENOMIC DNA]</scope>
    <source>
        <strain evidence="4 5">3OW</strain>
    </source>
</reference>
<dbReference type="InterPro" id="IPR024516">
    <property type="entry name" value="Mce_C"/>
</dbReference>
<name>A0ABS5NFB7_TSUPA</name>
<organism evidence="4 5">
    <name type="scientific">Tsukamurella paurometabola</name>
    <name type="common">Corynebacterium paurometabolum</name>
    <dbReference type="NCBI Taxonomy" id="2061"/>
    <lineage>
        <taxon>Bacteria</taxon>
        <taxon>Bacillati</taxon>
        <taxon>Actinomycetota</taxon>
        <taxon>Actinomycetes</taxon>
        <taxon>Mycobacteriales</taxon>
        <taxon>Tsukamurellaceae</taxon>
        <taxon>Tsukamurella</taxon>
    </lineage>
</organism>
<keyword evidence="5" id="KW-1185">Reference proteome</keyword>
<evidence type="ECO:0000313" key="5">
    <source>
        <dbReference type="Proteomes" id="UP000676853"/>
    </source>
</evidence>
<dbReference type="Pfam" id="PF11887">
    <property type="entry name" value="Mce4_CUP1"/>
    <property type="match status" value="1"/>
</dbReference>
<dbReference type="PANTHER" id="PTHR33371">
    <property type="entry name" value="INTERMEMBRANE PHOSPHOLIPID TRANSPORT SYSTEM BINDING PROTEIN MLAD-RELATED"/>
    <property type="match status" value="1"/>
</dbReference>
<dbReference type="RefSeq" id="WP_212554515.1">
    <property type="nucleotide sequence ID" value="NZ_JAGXOE010000047.1"/>
</dbReference>
<dbReference type="InterPro" id="IPR005693">
    <property type="entry name" value="Mce"/>
</dbReference>
<evidence type="ECO:0000259" key="3">
    <source>
        <dbReference type="Pfam" id="PF11887"/>
    </source>
</evidence>
<dbReference type="InterPro" id="IPR052336">
    <property type="entry name" value="MlaD_Phospholipid_Transporter"/>
</dbReference>
<feature type="domain" description="Mce/MlaD" evidence="2">
    <location>
        <begin position="39"/>
        <end position="113"/>
    </location>
</feature>